<dbReference type="EMBL" id="CADCVO010000091">
    <property type="protein sequence ID" value="CAA9473204.1"/>
    <property type="molecule type" value="Genomic_DNA"/>
</dbReference>
<feature type="compositionally biased region" description="Low complexity" evidence="1">
    <location>
        <begin position="122"/>
        <end position="131"/>
    </location>
</feature>
<feature type="compositionally biased region" description="Basic residues" evidence="1">
    <location>
        <begin position="132"/>
        <end position="141"/>
    </location>
</feature>
<evidence type="ECO:0000256" key="1">
    <source>
        <dbReference type="SAM" id="MobiDB-lite"/>
    </source>
</evidence>
<accession>A0A6J4RGQ8</accession>
<feature type="compositionally biased region" description="Basic and acidic residues" evidence="1">
    <location>
        <begin position="44"/>
        <end position="67"/>
    </location>
</feature>
<evidence type="ECO:0000313" key="2">
    <source>
        <dbReference type="EMBL" id="CAA9473204.1"/>
    </source>
</evidence>
<feature type="non-terminal residue" evidence="2">
    <location>
        <position position="141"/>
    </location>
</feature>
<gene>
    <name evidence="2" type="ORF">AVDCRST_MAG13-623</name>
</gene>
<feature type="non-terminal residue" evidence="2">
    <location>
        <position position="1"/>
    </location>
</feature>
<protein>
    <submittedName>
        <fullName evidence="2">Uncharacterized protein</fullName>
    </submittedName>
</protein>
<feature type="compositionally biased region" description="Basic residues" evidence="1">
    <location>
        <begin position="1"/>
        <end position="23"/>
    </location>
</feature>
<proteinExistence type="predicted"/>
<feature type="compositionally biased region" description="Gly residues" evidence="1">
    <location>
        <begin position="77"/>
        <end position="89"/>
    </location>
</feature>
<organism evidence="2">
    <name type="scientific">uncultured Solirubrobacteraceae bacterium</name>
    <dbReference type="NCBI Taxonomy" id="1162706"/>
    <lineage>
        <taxon>Bacteria</taxon>
        <taxon>Bacillati</taxon>
        <taxon>Actinomycetota</taxon>
        <taxon>Thermoleophilia</taxon>
        <taxon>Solirubrobacterales</taxon>
        <taxon>Solirubrobacteraceae</taxon>
        <taxon>environmental samples</taxon>
    </lineage>
</organism>
<feature type="compositionally biased region" description="Basic residues" evidence="1">
    <location>
        <begin position="92"/>
        <end position="113"/>
    </location>
</feature>
<reference evidence="2" key="1">
    <citation type="submission" date="2020-02" db="EMBL/GenBank/DDBJ databases">
        <authorList>
            <person name="Meier V. D."/>
        </authorList>
    </citation>
    <scope>NUCLEOTIDE SEQUENCE</scope>
    <source>
        <strain evidence="2">AVDCRST_MAG13</strain>
    </source>
</reference>
<feature type="region of interest" description="Disordered" evidence="1">
    <location>
        <begin position="1"/>
        <end position="141"/>
    </location>
</feature>
<name>A0A6J4RGQ8_9ACTN</name>
<sequence length="141" mass="15416">GPRPLQPRRRGVHGGRRLARLRRPVPALRARGRRRVGGLPRRPPPPDHLRGAARDGRRAGQRGLDRRRPARVRRARGGVGGPGARGGILGAHLRRRGPGPRAPRARLRRRGGRAAHPPAPPAHGVLDAPRAPRVRARGRRV</sequence>
<dbReference type="AlphaFoldDB" id="A0A6J4RGQ8"/>